<evidence type="ECO:0000256" key="9">
    <source>
        <dbReference type="ARBA" id="ARBA00023180"/>
    </source>
</evidence>
<feature type="transmembrane region" description="Helical" evidence="13">
    <location>
        <begin position="9"/>
        <end position="29"/>
    </location>
</feature>
<evidence type="ECO:0000256" key="13">
    <source>
        <dbReference type="SAM" id="Phobius"/>
    </source>
</evidence>
<evidence type="ECO:0000256" key="12">
    <source>
        <dbReference type="ARBA" id="ARBA00049181"/>
    </source>
</evidence>
<dbReference type="InterPro" id="IPR002495">
    <property type="entry name" value="Glyco_trans_8"/>
</dbReference>
<keyword evidence="7 13" id="KW-1133">Transmembrane helix</keyword>
<sequence>MLLHLQKKFYIRLAILFLLTSTAILYYVANKKDTVNLKARSLKKYVKQHKVKAFDKSQNSTIKDKIKVVQPHKKKVGKYDGKIYRFGSGAEEIKIAAVLCGERLNQTIVTLKSALVFSKENLHFILVVDENNHEDLKNTILDWPSDVLGRLSFEIHPINFPDGSEGEEWKKLFKLCACQRLFLPSLMHHIDSLMYVDTDVLFMQPVENLWHHFSKMNNSHIAALCPEHEDFATGWYNRFARHPYYEPLGVNSGVMLMNLTKMRAFQWEKYLAPIMKEFKLNIVWGDQDIINIIFHFHSEKLYILPCEWNYRPDHCMYSSVCKTAEKNGVAVIHGNRGVFHNDKQPAFKAIYKTMSQFNLEKDIQHKVIELITSSLKETINTNCGKHLSAIFSKMEQLEKYR</sequence>
<dbReference type="PANTHER" id="PTHR46012">
    <property type="entry name" value="IP22168P"/>
    <property type="match status" value="1"/>
</dbReference>
<comment type="caution">
    <text evidence="14">The sequence shown here is derived from an EMBL/GenBank/DDBJ whole genome shotgun (WGS) entry which is preliminary data.</text>
</comment>
<dbReference type="AlphaFoldDB" id="A0A8X6XGE3"/>
<evidence type="ECO:0000313" key="15">
    <source>
        <dbReference type="Proteomes" id="UP000886998"/>
    </source>
</evidence>
<dbReference type="PANTHER" id="PTHR46012:SF2">
    <property type="entry name" value="IP22168P"/>
    <property type="match status" value="1"/>
</dbReference>
<comment type="similarity">
    <text evidence="2">Belongs to the glycosyltransferase 8 family.</text>
</comment>
<evidence type="ECO:0000256" key="8">
    <source>
        <dbReference type="ARBA" id="ARBA00023136"/>
    </source>
</evidence>
<evidence type="ECO:0000256" key="4">
    <source>
        <dbReference type="ARBA" id="ARBA00022679"/>
    </source>
</evidence>
<evidence type="ECO:0000256" key="2">
    <source>
        <dbReference type="ARBA" id="ARBA00006351"/>
    </source>
</evidence>
<name>A0A8X6XGE3_9ARAC</name>
<dbReference type="GO" id="GO:0016020">
    <property type="term" value="C:membrane"/>
    <property type="evidence" value="ECO:0007669"/>
    <property type="project" value="UniProtKB-SubCell"/>
</dbReference>
<dbReference type="EMBL" id="BMAV01008001">
    <property type="protein sequence ID" value="GFY51296.1"/>
    <property type="molecule type" value="Genomic_DNA"/>
</dbReference>
<dbReference type="InterPro" id="IPR051993">
    <property type="entry name" value="Glycosyltransferase_8"/>
</dbReference>
<proteinExistence type="inferred from homology"/>
<dbReference type="Pfam" id="PF01501">
    <property type="entry name" value="Glyco_transf_8"/>
    <property type="match status" value="1"/>
</dbReference>
<keyword evidence="4" id="KW-0808">Transferase</keyword>
<protein>
    <recommendedName>
        <fullName evidence="11">UDP-D-xylose:beta-D-glucoside alpha-1,3-D-xylosyltransferase</fullName>
        <ecNumber evidence="11">2.4.2.42</ecNumber>
    </recommendedName>
</protein>
<comment type="subcellular location">
    <subcellularLocation>
        <location evidence="1">Membrane</location>
        <topology evidence="1">Single-pass type II membrane protein</topology>
    </subcellularLocation>
</comment>
<keyword evidence="9" id="KW-0325">Glycoprotein</keyword>
<evidence type="ECO:0000256" key="6">
    <source>
        <dbReference type="ARBA" id="ARBA00022968"/>
    </source>
</evidence>
<dbReference type="Proteomes" id="UP000886998">
    <property type="component" value="Unassembled WGS sequence"/>
</dbReference>
<dbReference type="Gene3D" id="3.90.550.10">
    <property type="entry name" value="Spore Coat Polysaccharide Biosynthesis Protein SpsA, Chain A"/>
    <property type="match status" value="1"/>
</dbReference>
<comment type="catalytic activity">
    <reaction evidence="12">
        <text>3-O-(beta-D-glucosyl)-L-seryl-[EGF-like domain protein] + UDP-alpha-D-xylose = 3-O-[alpha-D-xylosyl-(1-&gt;3)-beta-D-glucosyl]-L-seryl-[EGF-like domain protein] + UDP + H(+)</text>
        <dbReference type="Rhea" id="RHEA:56064"/>
        <dbReference type="Rhea" id="RHEA-COMP:14610"/>
        <dbReference type="Rhea" id="RHEA-COMP:14611"/>
        <dbReference type="ChEBI" id="CHEBI:15378"/>
        <dbReference type="ChEBI" id="CHEBI:57632"/>
        <dbReference type="ChEBI" id="CHEBI:58223"/>
        <dbReference type="ChEBI" id="CHEBI:140575"/>
        <dbReference type="ChEBI" id="CHEBI:140576"/>
        <dbReference type="EC" id="2.4.2.42"/>
    </reaction>
</comment>
<keyword evidence="5 13" id="KW-0812">Transmembrane</keyword>
<evidence type="ECO:0000256" key="11">
    <source>
        <dbReference type="ARBA" id="ARBA00038854"/>
    </source>
</evidence>
<keyword evidence="6" id="KW-0735">Signal-anchor</keyword>
<keyword evidence="8 13" id="KW-0472">Membrane</keyword>
<evidence type="ECO:0000256" key="3">
    <source>
        <dbReference type="ARBA" id="ARBA00022676"/>
    </source>
</evidence>
<dbReference type="GO" id="GO:0140563">
    <property type="term" value="F:UDP-D-xylose:beta-D-glucoside alpha-1,3-D-xylosyltransferase activity"/>
    <property type="evidence" value="ECO:0007669"/>
    <property type="project" value="UniProtKB-EC"/>
</dbReference>
<evidence type="ECO:0000313" key="14">
    <source>
        <dbReference type="EMBL" id="GFY51296.1"/>
    </source>
</evidence>
<evidence type="ECO:0000256" key="5">
    <source>
        <dbReference type="ARBA" id="ARBA00022692"/>
    </source>
</evidence>
<dbReference type="InterPro" id="IPR029044">
    <property type="entry name" value="Nucleotide-diphossugar_trans"/>
</dbReference>
<dbReference type="OrthoDB" id="10266326at2759"/>
<keyword evidence="15" id="KW-1185">Reference proteome</keyword>
<evidence type="ECO:0000256" key="7">
    <source>
        <dbReference type="ARBA" id="ARBA00022989"/>
    </source>
</evidence>
<accession>A0A8X6XGE3</accession>
<dbReference type="EC" id="2.4.2.42" evidence="11"/>
<dbReference type="SUPFAM" id="SSF53448">
    <property type="entry name" value="Nucleotide-diphospho-sugar transferases"/>
    <property type="match status" value="1"/>
</dbReference>
<reference evidence="14" key="1">
    <citation type="submission" date="2020-08" db="EMBL/GenBank/DDBJ databases">
        <title>Multicomponent nature underlies the extraordinary mechanical properties of spider dragline silk.</title>
        <authorList>
            <person name="Kono N."/>
            <person name="Nakamura H."/>
            <person name="Mori M."/>
            <person name="Yoshida Y."/>
            <person name="Ohtoshi R."/>
            <person name="Malay A.D."/>
            <person name="Moran D.A.P."/>
            <person name="Tomita M."/>
            <person name="Numata K."/>
            <person name="Arakawa K."/>
        </authorList>
    </citation>
    <scope>NUCLEOTIDE SEQUENCE</scope>
</reference>
<keyword evidence="3" id="KW-0328">Glycosyltransferase</keyword>
<evidence type="ECO:0000256" key="10">
    <source>
        <dbReference type="ARBA" id="ARBA00037301"/>
    </source>
</evidence>
<dbReference type="GO" id="GO:0016266">
    <property type="term" value="P:protein O-linked glycosylation via N-acetyl-galactosamine"/>
    <property type="evidence" value="ECO:0007669"/>
    <property type="project" value="TreeGrafter"/>
</dbReference>
<evidence type="ECO:0000256" key="1">
    <source>
        <dbReference type="ARBA" id="ARBA00004606"/>
    </source>
</evidence>
<organism evidence="14 15">
    <name type="scientific">Trichonephila inaurata madagascariensis</name>
    <dbReference type="NCBI Taxonomy" id="2747483"/>
    <lineage>
        <taxon>Eukaryota</taxon>
        <taxon>Metazoa</taxon>
        <taxon>Ecdysozoa</taxon>
        <taxon>Arthropoda</taxon>
        <taxon>Chelicerata</taxon>
        <taxon>Arachnida</taxon>
        <taxon>Araneae</taxon>
        <taxon>Araneomorphae</taxon>
        <taxon>Entelegynae</taxon>
        <taxon>Araneoidea</taxon>
        <taxon>Nephilidae</taxon>
        <taxon>Trichonephila</taxon>
        <taxon>Trichonephila inaurata</taxon>
    </lineage>
</organism>
<comment type="function">
    <text evidence="10">Glycosyltransferase which elongates the O-linked glucose attached to EGF-like repeats in the extracellular domain of Notch proteins by catalyzing the addition of xylose.</text>
</comment>
<gene>
    <name evidence="14" type="primary">Gxylt1</name>
    <name evidence="14" type="ORF">TNIN_337671</name>
</gene>